<evidence type="ECO:0000256" key="1">
    <source>
        <dbReference type="SAM" id="MobiDB-lite"/>
    </source>
</evidence>
<evidence type="ECO:0000313" key="3">
    <source>
        <dbReference type="Proteomes" id="UP000245802"/>
    </source>
</evidence>
<accession>A0A2Z3H5S2</accession>
<protein>
    <submittedName>
        <fullName evidence="2">DNA-binding protein</fullName>
    </submittedName>
</protein>
<dbReference type="GO" id="GO:0003677">
    <property type="term" value="F:DNA binding"/>
    <property type="evidence" value="ECO:0007669"/>
    <property type="project" value="UniProtKB-KW"/>
</dbReference>
<dbReference type="AlphaFoldDB" id="A0A2Z3H5S2"/>
<name>A0A2Z3H5S2_9BACT</name>
<dbReference type="KEGG" id="gog:C1280_08090"/>
<dbReference type="RefSeq" id="WP_010033191.1">
    <property type="nucleotide sequence ID" value="NZ_CP025958.1"/>
</dbReference>
<organism evidence="2 3">
    <name type="scientific">Gemmata obscuriglobus</name>
    <dbReference type="NCBI Taxonomy" id="114"/>
    <lineage>
        <taxon>Bacteria</taxon>
        <taxon>Pseudomonadati</taxon>
        <taxon>Planctomycetota</taxon>
        <taxon>Planctomycetia</taxon>
        <taxon>Gemmatales</taxon>
        <taxon>Gemmataceae</taxon>
        <taxon>Gemmata</taxon>
    </lineage>
</organism>
<gene>
    <name evidence="2" type="ORF">C1280_08090</name>
</gene>
<evidence type="ECO:0000313" key="2">
    <source>
        <dbReference type="EMBL" id="AWM36984.1"/>
    </source>
</evidence>
<sequence>MLTVKQAAAHACVCESITRAWVKRGLLPHFRMSASGKPGQGKILIQVEDLDGVMAGFKLGAKEPEPAPAPVNRPRSTFKHLKF</sequence>
<feature type="region of interest" description="Disordered" evidence="1">
    <location>
        <begin position="61"/>
        <end position="83"/>
    </location>
</feature>
<dbReference type="OrthoDB" id="2639482at2"/>
<dbReference type="EMBL" id="CP025958">
    <property type="protein sequence ID" value="AWM36984.1"/>
    <property type="molecule type" value="Genomic_DNA"/>
</dbReference>
<keyword evidence="2" id="KW-0238">DNA-binding</keyword>
<keyword evidence="3" id="KW-1185">Reference proteome</keyword>
<dbReference type="Proteomes" id="UP000245802">
    <property type="component" value="Chromosome"/>
</dbReference>
<reference evidence="2 3" key="1">
    <citation type="submission" date="2018-01" db="EMBL/GenBank/DDBJ databases">
        <title>G. obscuriglobus.</title>
        <authorList>
            <person name="Franke J."/>
            <person name="Blomberg W."/>
            <person name="Selmecki A."/>
        </authorList>
    </citation>
    <scope>NUCLEOTIDE SEQUENCE [LARGE SCALE GENOMIC DNA]</scope>
    <source>
        <strain evidence="2 3">DSM 5831</strain>
    </source>
</reference>
<proteinExistence type="predicted"/>